<protein>
    <submittedName>
        <fullName evidence="2">Uncharacterized protein</fullName>
    </submittedName>
</protein>
<sequence>MDQTLLLAALPAGNFVVALVLYFIIRKAITDSTKGMQTSLEKFTAIAAIHSRFSGITDAQLVAQQKEGKLNELEGRRHLLHPSDYEAKRVAILNS</sequence>
<keyword evidence="1" id="KW-0472">Membrane</keyword>
<evidence type="ECO:0000313" key="3">
    <source>
        <dbReference type="Proteomes" id="UP000184368"/>
    </source>
</evidence>
<feature type="transmembrane region" description="Helical" evidence="1">
    <location>
        <begin position="6"/>
        <end position="25"/>
    </location>
</feature>
<reference evidence="2 3" key="1">
    <citation type="submission" date="2016-11" db="EMBL/GenBank/DDBJ databases">
        <authorList>
            <person name="Jaros S."/>
            <person name="Januszkiewicz K."/>
            <person name="Wedrychowicz H."/>
        </authorList>
    </citation>
    <scope>NUCLEOTIDE SEQUENCE [LARGE SCALE GENOMIC DNA]</scope>
    <source>
        <strain evidence="2 3">DSM 26897</strain>
    </source>
</reference>
<keyword evidence="1" id="KW-1133">Transmembrane helix</keyword>
<keyword evidence="1" id="KW-0812">Transmembrane</keyword>
<evidence type="ECO:0000256" key="1">
    <source>
        <dbReference type="SAM" id="Phobius"/>
    </source>
</evidence>
<dbReference type="RefSeq" id="WP_073041878.1">
    <property type="nucleotide sequence ID" value="NZ_FQUO01000005.1"/>
</dbReference>
<accession>A0A1M4ZAT6</accession>
<name>A0A1M4ZAT6_9BACT</name>
<dbReference type="Proteomes" id="UP000184368">
    <property type="component" value="Unassembled WGS sequence"/>
</dbReference>
<proteinExistence type="predicted"/>
<keyword evidence="3" id="KW-1185">Reference proteome</keyword>
<dbReference type="AlphaFoldDB" id="A0A1M4ZAT6"/>
<organism evidence="2 3">
    <name type="scientific">Cnuella takakiae</name>
    <dbReference type="NCBI Taxonomy" id="1302690"/>
    <lineage>
        <taxon>Bacteria</taxon>
        <taxon>Pseudomonadati</taxon>
        <taxon>Bacteroidota</taxon>
        <taxon>Chitinophagia</taxon>
        <taxon>Chitinophagales</taxon>
        <taxon>Chitinophagaceae</taxon>
        <taxon>Cnuella</taxon>
    </lineage>
</organism>
<dbReference type="EMBL" id="FQUO01000005">
    <property type="protein sequence ID" value="SHF15124.1"/>
    <property type="molecule type" value="Genomic_DNA"/>
</dbReference>
<gene>
    <name evidence="2" type="ORF">SAMN05444008_105153</name>
</gene>
<evidence type="ECO:0000313" key="2">
    <source>
        <dbReference type="EMBL" id="SHF15124.1"/>
    </source>
</evidence>